<keyword evidence="4" id="KW-1185">Reference proteome</keyword>
<reference evidence="3 4" key="1">
    <citation type="submission" date="2021-01" db="EMBL/GenBank/DDBJ databases">
        <title>Sequencing the genomes of 1000 actinobacteria strains.</title>
        <authorList>
            <person name="Klenk H.-P."/>
        </authorList>
    </citation>
    <scope>NUCLEOTIDE SEQUENCE [LARGE SCALE GENOMIC DNA]</scope>
    <source>
        <strain evidence="3 4">DSM 46000</strain>
    </source>
</reference>
<dbReference type="Proteomes" id="UP000698059">
    <property type="component" value="Unassembled WGS sequence"/>
</dbReference>
<dbReference type="InterPro" id="IPR013762">
    <property type="entry name" value="Integrase-like_cat_sf"/>
</dbReference>
<protein>
    <submittedName>
        <fullName evidence="3">Integrase</fullName>
    </submittedName>
</protein>
<evidence type="ECO:0000313" key="4">
    <source>
        <dbReference type="Proteomes" id="UP000698059"/>
    </source>
</evidence>
<dbReference type="SUPFAM" id="SSF56349">
    <property type="entry name" value="DNA breaking-rejoining enzymes"/>
    <property type="match status" value="1"/>
</dbReference>
<feature type="domain" description="Tyr recombinase" evidence="2">
    <location>
        <begin position="1"/>
        <end position="79"/>
    </location>
</feature>
<dbReference type="InterPro" id="IPR011010">
    <property type="entry name" value="DNA_brk_join_enz"/>
</dbReference>
<evidence type="ECO:0000313" key="3">
    <source>
        <dbReference type="EMBL" id="MBM7478745.1"/>
    </source>
</evidence>
<dbReference type="Gene3D" id="1.10.443.10">
    <property type="entry name" value="Intergrase catalytic core"/>
    <property type="match status" value="1"/>
</dbReference>
<proteinExistence type="predicted"/>
<dbReference type="PROSITE" id="PS51898">
    <property type="entry name" value="TYR_RECOMBINASE"/>
    <property type="match status" value="1"/>
</dbReference>
<dbReference type="Pfam" id="PF00589">
    <property type="entry name" value="Phage_integrase"/>
    <property type="match status" value="1"/>
</dbReference>
<accession>A0ABS2LE92</accession>
<name>A0ABS2LE92_9CELL</name>
<dbReference type="InterPro" id="IPR002104">
    <property type="entry name" value="Integrase_catalytic"/>
</dbReference>
<evidence type="ECO:0000256" key="1">
    <source>
        <dbReference type="ARBA" id="ARBA00023172"/>
    </source>
</evidence>
<dbReference type="EMBL" id="JAFBBO010000001">
    <property type="protein sequence ID" value="MBM7478745.1"/>
    <property type="molecule type" value="Genomic_DNA"/>
</dbReference>
<sequence length="79" mass="8628">MGKLRDPSNTTKTLRALLDQAGFGWATSHTFRKTAATLMDQAHMSAREIAGQLGHANPSLTTDVYMDRRPATTRAAQVL</sequence>
<comment type="caution">
    <text evidence="3">The sequence shown here is derived from an EMBL/GenBank/DDBJ whole genome shotgun (WGS) entry which is preliminary data.</text>
</comment>
<gene>
    <name evidence="3" type="ORF">JOD49_001665</name>
</gene>
<evidence type="ECO:0000259" key="2">
    <source>
        <dbReference type="PROSITE" id="PS51898"/>
    </source>
</evidence>
<organism evidence="3 4">
    <name type="scientific">Oerskovia jenensis</name>
    <dbReference type="NCBI Taxonomy" id="162169"/>
    <lineage>
        <taxon>Bacteria</taxon>
        <taxon>Bacillati</taxon>
        <taxon>Actinomycetota</taxon>
        <taxon>Actinomycetes</taxon>
        <taxon>Micrococcales</taxon>
        <taxon>Cellulomonadaceae</taxon>
        <taxon>Oerskovia</taxon>
    </lineage>
</organism>
<keyword evidence="1" id="KW-0233">DNA recombination</keyword>